<keyword evidence="2" id="KW-1185">Reference proteome</keyword>
<organism evidence="1 2">
    <name type="scientific">Nocardioides scoriae</name>
    <dbReference type="NCBI Taxonomy" id="642780"/>
    <lineage>
        <taxon>Bacteria</taxon>
        <taxon>Bacillati</taxon>
        <taxon>Actinomycetota</taxon>
        <taxon>Actinomycetes</taxon>
        <taxon>Propionibacteriales</taxon>
        <taxon>Nocardioidaceae</taxon>
        <taxon>Nocardioides</taxon>
    </lineage>
</organism>
<evidence type="ECO:0000313" key="2">
    <source>
        <dbReference type="Proteomes" id="UP000198859"/>
    </source>
</evidence>
<sequence length="124" mass="13510">MTSPDPVVTARALVLRDLETTGVADAETVSILETALADRGWWLEQWAEGRDFVVGLVAQDVQDALLDSRGRWPLCRWCDDLDPHPVHVHPDLGGPDPTWVCERSQIAVGAVGDLPRTPPPLTGP</sequence>
<accession>A0A1H1SFE6</accession>
<reference evidence="2" key="1">
    <citation type="submission" date="2016-10" db="EMBL/GenBank/DDBJ databases">
        <authorList>
            <person name="Varghese N."/>
            <person name="Submissions S."/>
        </authorList>
    </citation>
    <scope>NUCLEOTIDE SEQUENCE [LARGE SCALE GENOMIC DNA]</scope>
    <source>
        <strain evidence="2">DSM 22127</strain>
    </source>
</reference>
<dbReference type="EMBL" id="LT629757">
    <property type="protein sequence ID" value="SDS46672.1"/>
    <property type="molecule type" value="Genomic_DNA"/>
</dbReference>
<dbReference type="AlphaFoldDB" id="A0A1H1SFE6"/>
<proteinExistence type="predicted"/>
<protein>
    <submittedName>
        <fullName evidence="1">Uncharacterized protein</fullName>
    </submittedName>
</protein>
<dbReference type="Proteomes" id="UP000198859">
    <property type="component" value="Chromosome I"/>
</dbReference>
<dbReference type="RefSeq" id="WP_231917134.1">
    <property type="nucleotide sequence ID" value="NZ_LT629757.1"/>
</dbReference>
<gene>
    <name evidence="1" type="ORF">SAMN04488570_1941</name>
</gene>
<name>A0A1H1SFE6_9ACTN</name>
<evidence type="ECO:0000313" key="1">
    <source>
        <dbReference type="EMBL" id="SDS46672.1"/>
    </source>
</evidence>